<protein>
    <recommendedName>
        <fullName evidence="5">Putative pyruvate, phosphate dikinase regulatory protein</fullName>
        <shortName evidence="5">PPDK regulatory protein</shortName>
        <ecNumber evidence="5">2.7.11.32</ecNumber>
        <ecNumber evidence="5">2.7.4.27</ecNumber>
    </recommendedName>
</protein>
<keyword evidence="3 5" id="KW-0547">Nucleotide-binding</keyword>
<organism evidence="6 7">
    <name type="scientific">Enorma massiliensis</name>
    <dbReference type="NCBI Taxonomy" id="1472761"/>
    <lineage>
        <taxon>Bacteria</taxon>
        <taxon>Bacillati</taxon>
        <taxon>Actinomycetota</taxon>
        <taxon>Coriobacteriia</taxon>
        <taxon>Coriobacteriales</taxon>
        <taxon>Coriobacteriaceae</taxon>
        <taxon>Enorma</taxon>
    </lineage>
</organism>
<dbReference type="STRING" id="1118060.GCA_000311845_01049"/>
<dbReference type="Pfam" id="PF03618">
    <property type="entry name" value="Kinase-PPPase"/>
    <property type="match status" value="1"/>
</dbReference>
<reference evidence="7" key="1">
    <citation type="submission" date="2017-04" db="EMBL/GenBank/DDBJ databases">
        <title>Function of individual gut microbiota members based on whole genome sequencing of pure cultures obtained from chicken caecum.</title>
        <authorList>
            <person name="Medvecky M."/>
            <person name="Cejkova D."/>
            <person name="Polansky O."/>
            <person name="Karasova D."/>
            <person name="Kubasova T."/>
            <person name="Cizek A."/>
            <person name="Rychlik I."/>
        </authorList>
    </citation>
    <scope>NUCLEOTIDE SEQUENCE [LARGE SCALE GENOMIC DNA]</scope>
    <source>
        <strain evidence="7">An70</strain>
    </source>
</reference>
<keyword evidence="2 5" id="KW-0808">Transferase</keyword>
<evidence type="ECO:0000256" key="1">
    <source>
        <dbReference type="ARBA" id="ARBA00022527"/>
    </source>
</evidence>
<keyword evidence="7" id="KW-1185">Reference proteome</keyword>
<evidence type="ECO:0000256" key="3">
    <source>
        <dbReference type="ARBA" id="ARBA00022741"/>
    </source>
</evidence>
<dbReference type="EMBL" id="NFHO01000001">
    <property type="protein sequence ID" value="OUN44426.1"/>
    <property type="molecule type" value="Genomic_DNA"/>
</dbReference>
<comment type="similarity">
    <text evidence="5">Belongs to the pyruvate, phosphate/water dikinase regulatory protein family. PDRP subfamily.</text>
</comment>
<dbReference type="PANTHER" id="PTHR31756">
    <property type="entry name" value="PYRUVATE, PHOSPHATE DIKINASE REGULATORY PROTEIN 1, CHLOROPLASTIC"/>
    <property type="match status" value="1"/>
</dbReference>
<dbReference type="HAMAP" id="MF_00921">
    <property type="entry name" value="PDRP"/>
    <property type="match status" value="1"/>
</dbReference>
<proteinExistence type="inferred from homology"/>
<dbReference type="GO" id="GO:0016776">
    <property type="term" value="F:phosphotransferase activity, phosphate group as acceptor"/>
    <property type="evidence" value="ECO:0007669"/>
    <property type="project" value="UniProtKB-UniRule"/>
</dbReference>
<dbReference type="EC" id="2.7.4.27" evidence="5"/>
<evidence type="ECO:0000256" key="4">
    <source>
        <dbReference type="ARBA" id="ARBA00022777"/>
    </source>
</evidence>
<evidence type="ECO:0000313" key="7">
    <source>
        <dbReference type="Proteomes" id="UP000196560"/>
    </source>
</evidence>
<sequence length="277" mass="29640">MDKLATVLVISDALGETAASVALAAAGQFDEGAVAIERLSRVQDTRQVKRYLESLAGAAKKITAFHTIVQDELRCEVAGLLVEQGIAAVDLLGPAIDTIAALTGLAPKGIPGIIHQTDERYFQRIACMEYTVEHDDGRGADDLSTADIVLIGVSRTSKTPLSMFLALQGYRVANIPLAPQMEPPQALFEVDPARIFGLVTTVEAIAPIRAQRLGTAQAQSAAGSYADPNAIELEFAYARSLMKRLGCFVVHTDGKAIEESATEIIERLNRILLARNA</sequence>
<keyword evidence="4 5" id="KW-0418">Kinase</keyword>
<comment type="catalytic activity">
    <reaction evidence="5">
        <text>N(tele)-phospho-L-histidyl/O-phospho-L-threonyl-[pyruvate, phosphate dikinase] + phosphate + H(+) = N(tele)-phospho-L-histidyl/L-threonyl-[pyruvate, phosphate dikinase] + diphosphate</text>
        <dbReference type="Rhea" id="RHEA:43696"/>
        <dbReference type="Rhea" id="RHEA-COMP:10650"/>
        <dbReference type="Rhea" id="RHEA-COMP:10651"/>
        <dbReference type="ChEBI" id="CHEBI:15378"/>
        <dbReference type="ChEBI" id="CHEBI:30013"/>
        <dbReference type="ChEBI" id="CHEBI:33019"/>
        <dbReference type="ChEBI" id="CHEBI:43474"/>
        <dbReference type="ChEBI" id="CHEBI:61977"/>
        <dbReference type="ChEBI" id="CHEBI:83586"/>
        <dbReference type="EC" id="2.7.4.27"/>
    </reaction>
</comment>
<comment type="catalytic activity">
    <reaction evidence="5">
        <text>N(tele)-phospho-L-histidyl/L-threonyl-[pyruvate, phosphate dikinase] + ADP = N(tele)-phospho-L-histidyl/O-phospho-L-threonyl-[pyruvate, phosphate dikinase] + AMP + H(+)</text>
        <dbReference type="Rhea" id="RHEA:43692"/>
        <dbReference type="Rhea" id="RHEA-COMP:10650"/>
        <dbReference type="Rhea" id="RHEA-COMP:10651"/>
        <dbReference type="ChEBI" id="CHEBI:15378"/>
        <dbReference type="ChEBI" id="CHEBI:30013"/>
        <dbReference type="ChEBI" id="CHEBI:61977"/>
        <dbReference type="ChEBI" id="CHEBI:83586"/>
        <dbReference type="ChEBI" id="CHEBI:456215"/>
        <dbReference type="ChEBI" id="CHEBI:456216"/>
        <dbReference type="EC" id="2.7.11.32"/>
    </reaction>
</comment>
<name>A0A1Y3U6P1_9ACTN</name>
<dbReference type="InterPro" id="IPR005177">
    <property type="entry name" value="Kinase-pyrophosphorylase"/>
</dbReference>
<comment type="function">
    <text evidence="5">Bifunctional serine/threonine kinase and phosphorylase involved in the regulation of the pyruvate, phosphate dikinase (PPDK) by catalyzing its phosphorylation/dephosphorylation.</text>
</comment>
<gene>
    <name evidence="6" type="ORF">B5G21_00275</name>
</gene>
<dbReference type="eggNOG" id="COG1806">
    <property type="taxonomic scope" value="Bacteria"/>
</dbReference>
<feature type="binding site" evidence="5">
    <location>
        <begin position="152"/>
        <end position="159"/>
    </location>
    <ligand>
        <name>ADP</name>
        <dbReference type="ChEBI" id="CHEBI:456216"/>
    </ligand>
</feature>
<dbReference type="NCBIfam" id="NF003742">
    <property type="entry name" value="PRK05339.1"/>
    <property type="match status" value="1"/>
</dbReference>
<dbReference type="InterPro" id="IPR026565">
    <property type="entry name" value="PPDK_reg"/>
</dbReference>
<comment type="caution">
    <text evidence="6">The sequence shown here is derived from an EMBL/GenBank/DDBJ whole genome shotgun (WGS) entry which is preliminary data.</text>
</comment>
<dbReference type="PANTHER" id="PTHR31756:SF3">
    <property type="entry name" value="PYRUVATE, PHOSPHATE DIKINASE REGULATORY PROTEIN 1, CHLOROPLASTIC"/>
    <property type="match status" value="1"/>
</dbReference>
<evidence type="ECO:0000256" key="2">
    <source>
        <dbReference type="ARBA" id="ARBA00022679"/>
    </source>
</evidence>
<dbReference type="GO" id="GO:0043531">
    <property type="term" value="F:ADP binding"/>
    <property type="evidence" value="ECO:0007669"/>
    <property type="project" value="UniProtKB-UniRule"/>
</dbReference>
<dbReference type="EC" id="2.7.11.32" evidence="5"/>
<accession>A0A1Y3U6P1</accession>
<dbReference type="GO" id="GO:0005524">
    <property type="term" value="F:ATP binding"/>
    <property type="evidence" value="ECO:0007669"/>
    <property type="project" value="InterPro"/>
</dbReference>
<keyword evidence="1 5" id="KW-0723">Serine/threonine-protein kinase</keyword>
<dbReference type="AlphaFoldDB" id="A0A1Y3U6P1"/>
<dbReference type="RefSeq" id="WP_087185578.1">
    <property type="nucleotide sequence ID" value="NZ_NFHO01000001.1"/>
</dbReference>
<evidence type="ECO:0000256" key="5">
    <source>
        <dbReference type="HAMAP-Rule" id="MF_00921"/>
    </source>
</evidence>
<dbReference type="Proteomes" id="UP000196560">
    <property type="component" value="Unassembled WGS sequence"/>
</dbReference>
<evidence type="ECO:0000313" key="6">
    <source>
        <dbReference type="EMBL" id="OUN44426.1"/>
    </source>
</evidence>
<dbReference type="GO" id="GO:0004674">
    <property type="term" value="F:protein serine/threonine kinase activity"/>
    <property type="evidence" value="ECO:0007669"/>
    <property type="project" value="UniProtKB-UniRule"/>
</dbReference>
<keyword evidence="6" id="KW-0670">Pyruvate</keyword>